<evidence type="ECO:0000313" key="7">
    <source>
        <dbReference type="Proteomes" id="UP000199820"/>
    </source>
</evidence>
<dbReference type="GO" id="GO:0005524">
    <property type="term" value="F:ATP binding"/>
    <property type="evidence" value="ECO:0007669"/>
    <property type="project" value="UniProtKB-KW"/>
</dbReference>
<dbReference type="GO" id="GO:0022857">
    <property type="term" value="F:transmembrane transporter activity"/>
    <property type="evidence" value="ECO:0007669"/>
    <property type="project" value="UniProtKB-ARBA"/>
</dbReference>
<dbReference type="InterPro" id="IPR017911">
    <property type="entry name" value="MacB-like_ATP-bd"/>
</dbReference>
<keyword evidence="7" id="KW-1185">Reference proteome</keyword>
<evidence type="ECO:0000256" key="4">
    <source>
        <dbReference type="ARBA" id="ARBA00022840"/>
    </source>
</evidence>
<dbReference type="STRING" id="1526.SAMN02910262_00781"/>
<gene>
    <name evidence="6" type="ORF">SAMN04487771_102732</name>
</gene>
<keyword evidence="2" id="KW-0813">Transport</keyword>
<feature type="domain" description="ABC transporter" evidence="5">
    <location>
        <begin position="2"/>
        <end position="232"/>
    </location>
</feature>
<dbReference type="InterPro" id="IPR003593">
    <property type="entry name" value="AAA+_ATPase"/>
</dbReference>
<evidence type="ECO:0000259" key="5">
    <source>
        <dbReference type="PROSITE" id="PS50893"/>
    </source>
</evidence>
<dbReference type="RefSeq" id="WP_074649709.1">
    <property type="nucleotide sequence ID" value="NZ_FOIL01000027.1"/>
</dbReference>
<dbReference type="Gene3D" id="3.40.50.300">
    <property type="entry name" value="P-loop containing nucleotide triphosphate hydrolases"/>
    <property type="match status" value="1"/>
</dbReference>
<dbReference type="FunFam" id="3.40.50.300:FF:000032">
    <property type="entry name" value="Export ABC transporter ATP-binding protein"/>
    <property type="match status" value="1"/>
</dbReference>
<evidence type="ECO:0000256" key="2">
    <source>
        <dbReference type="ARBA" id="ARBA00022448"/>
    </source>
</evidence>
<dbReference type="CDD" id="cd03255">
    <property type="entry name" value="ABC_MJ0796_LolCDE_FtsE"/>
    <property type="match status" value="1"/>
</dbReference>
<keyword evidence="3" id="KW-0547">Nucleotide-binding</keyword>
<dbReference type="SMART" id="SM00382">
    <property type="entry name" value="AAA"/>
    <property type="match status" value="1"/>
</dbReference>
<evidence type="ECO:0000313" key="6">
    <source>
        <dbReference type="EMBL" id="SET60466.1"/>
    </source>
</evidence>
<dbReference type="PROSITE" id="PS00211">
    <property type="entry name" value="ABC_TRANSPORTER_1"/>
    <property type="match status" value="1"/>
</dbReference>
<protein>
    <submittedName>
        <fullName evidence="6">Putative ABC transport system ATP-binding protein</fullName>
    </submittedName>
</protein>
<dbReference type="AlphaFoldDB" id="A0A1I0FS58"/>
<dbReference type="InterPro" id="IPR003439">
    <property type="entry name" value="ABC_transporter-like_ATP-bd"/>
</dbReference>
<dbReference type="Proteomes" id="UP000199820">
    <property type="component" value="Unassembled WGS sequence"/>
</dbReference>
<dbReference type="SUPFAM" id="SSF52540">
    <property type="entry name" value="P-loop containing nucleoside triphosphate hydrolases"/>
    <property type="match status" value="1"/>
</dbReference>
<keyword evidence="4 6" id="KW-0067">ATP-binding</keyword>
<comment type="similarity">
    <text evidence="1">Belongs to the ABC transporter superfamily.</text>
</comment>
<dbReference type="PANTHER" id="PTHR42798:SF2">
    <property type="entry name" value="ABC TRANSPORTER ATP-BINDING PROTEIN MG467-RELATED"/>
    <property type="match status" value="1"/>
</dbReference>
<reference evidence="6 7" key="1">
    <citation type="submission" date="2016-10" db="EMBL/GenBank/DDBJ databases">
        <authorList>
            <person name="de Groot N.N."/>
        </authorList>
    </citation>
    <scope>NUCLEOTIDE SEQUENCE [LARGE SCALE GENOMIC DNA]</scope>
    <source>
        <strain evidence="6 7">KH1P1</strain>
    </source>
</reference>
<accession>A0A1I0FS58</accession>
<dbReference type="GO" id="GO:0098796">
    <property type="term" value="C:membrane protein complex"/>
    <property type="evidence" value="ECO:0007669"/>
    <property type="project" value="UniProtKB-ARBA"/>
</dbReference>
<dbReference type="EMBL" id="FOIL01000027">
    <property type="protein sequence ID" value="SET60466.1"/>
    <property type="molecule type" value="Genomic_DNA"/>
</dbReference>
<dbReference type="InterPro" id="IPR017871">
    <property type="entry name" value="ABC_transporter-like_CS"/>
</dbReference>
<dbReference type="PANTHER" id="PTHR42798">
    <property type="entry name" value="LIPOPROTEIN-RELEASING SYSTEM ATP-BINDING PROTEIN LOLD"/>
    <property type="match status" value="1"/>
</dbReference>
<dbReference type="eggNOG" id="COG1136">
    <property type="taxonomic scope" value="Bacteria"/>
</dbReference>
<evidence type="ECO:0000256" key="1">
    <source>
        <dbReference type="ARBA" id="ARBA00005417"/>
    </source>
</evidence>
<dbReference type="OrthoDB" id="9802264at2"/>
<dbReference type="PROSITE" id="PS50893">
    <property type="entry name" value="ABC_TRANSPORTER_2"/>
    <property type="match status" value="1"/>
</dbReference>
<organism evidence="6 7">
    <name type="scientific">[Clostridium] aminophilum</name>
    <dbReference type="NCBI Taxonomy" id="1526"/>
    <lineage>
        <taxon>Bacteria</taxon>
        <taxon>Bacillati</taxon>
        <taxon>Bacillota</taxon>
        <taxon>Clostridia</taxon>
        <taxon>Lachnospirales</taxon>
        <taxon>Lachnospiraceae</taxon>
    </lineage>
</organism>
<name>A0A1I0FS58_9FIRM</name>
<proteinExistence type="inferred from homology"/>
<evidence type="ECO:0000256" key="3">
    <source>
        <dbReference type="ARBA" id="ARBA00022741"/>
    </source>
</evidence>
<sequence>MITVKNIKKTYGSGSSKIEALKCVSCDIAAGEKCVIIGSSGSGKSTLLNCIGGLETPDEGEILIDGMEITGLNKEELRCFRRDKLGFVFQFYNLLPNLCVRDNIRVGARLSKSPMDYEMLLHVLGLERLEKMYPPELSGGQQQRVSIARALIKNSPVLLCDEPTGALDSVTSKEILKLLEEINKKYGTTIVMVTHNTAIPKMMDTTIVMKDGMIVKTEKNPNPVPADELADL</sequence>
<dbReference type="InterPro" id="IPR027417">
    <property type="entry name" value="P-loop_NTPase"/>
</dbReference>
<dbReference type="GO" id="GO:0016887">
    <property type="term" value="F:ATP hydrolysis activity"/>
    <property type="evidence" value="ECO:0007669"/>
    <property type="project" value="InterPro"/>
</dbReference>
<dbReference type="Pfam" id="PF00005">
    <property type="entry name" value="ABC_tran"/>
    <property type="match status" value="1"/>
</dbReference>